<comment type="cofactor">
    <cofactor evidence="6">
        <name>Ni(2+)</name>
        <dbReference type="ChEBI" id="CHEBI:49786"/>
    </cofactor>
    <text evidence="6">Binds 1 nickel ion per subunit.</text>
</comment>
<keyword evidence="5 6" id="KW-0804">Transcription</keyword>
<dbReference type="GO" id="GO:0010045">
    <property type="term" value="P:response to nickel cation"/>
    <property type="evidence" value="ECO:0007669"/>
    <property type="project" value="InterPro"/>
</dbReference>
<evidence type="ECO:0000256" key="3">
    <source>
        <dbReference type="ARBA" id="ARBA00023015"/>
    </source>
</evidence>
<feature type="domain" description="Transcription factor NikR nickel binding C-terminal" evidence="8">
    <location>
        <begin position="54"/>
        <end position="129"/>
    </location>
</feature>
<organism evidence="9 10">
    <name type="scientific">Roseinatronobacter ekhonensis</name>
    <dbReference type="NCBI Taxonomy" id="254356"/>
    <lineage>
        <taxon>Bacteria</taxon>
        <taxon>Pseudomonadati</taxon>
        <taxon>Pseudomonadota</taxon>
        <taxon>Alphaproteobacteria</taxon>
        <taxon>Rhodobacterales</taxon>
        <taxon>Paracoccaceae</taxon>
        <taxon>Roseinatronobacter</taxon>
    </lineage>
</organism>
<keyword evidence="4 6" id="KW-0238">DNA-binding</keyword>
<evidence type="ECO:0000313" key="10">
    <source>
        <dbReference type="Proteomes" id="UP000272908"/>
    </source>
</evidence>
<protein>
    <recommendedName>
        <fullName evidence="6">Putative nickel-responsive regulator</fullName>
    </recommendedName>
</protein>
<keyword evidence="3 6" id="KW-0805">Transcription regulation</keyword>
<keyword evidence="1 6" id="KW-0533">Nickel</keyword>
<evidence type="ECO:0000313" key="9">
    <source>
        <dbReference type="EMBL" id="SUZ32037.1"/>
    </source>
</evidence>
<dbReference type="NCBIfam" id="NF002815">
    <property type="entry name" value="PRK02967.1"/>
    <property type="match status" value="1"/>
</dbReference>
<dbReference type="OrthoDB" id="9806294at2"/>
<dbReference type="Gene3D" id="3.30.70.1150">
    <property type="entry name" value="ACT-like. Chain A, domain 2"/>
    <property type="match status" value="1"/>
</dbReference>
<keyword evidence="10" id="KW-1185">Reference proteome</keyword>
<keyword evidence="2 6" id="KW-0479">Metal-binding</keyword>
<dbReference type="InterPro" id="IPR022988">
    <property type="entry name" value="Ni_resp_reg_NikR"/>
</dbReference>
<dbReference type="EMBL" id="UIHC01000014">
    <property type="protein sequence ID" value="SUZ32037.1"/>
    <property type="molecule type" value="Genomic_DNA"/>
</dbReference>
<dbReference type="CDD" id="cd22231">
    <property type="entry name" value="RHH_NikR_HicB-like"/>
    <property type="match status" value="1"/>
</dbReference>
<name>A0A3B0MLY3_9RHOB</name>
<reference evidence="10" key="1">
    <citation type="submission" date="2018-08" db="EMBL/GenBank/DDBJ databases">
        <authorList>
            <person name="Rodrigo-Torres L."/>
            <person name="Arahal R. D."/>
            <person name="Lucena T."/>
        </authorList>
    </citation>
    <scope>NUCLEOTIDE SEQUENCE [LARGE SCALE GENOMIC DNA]</scope>
    <source>
        <strain evidence="10">CECT 7235</strain>
    </source>
</reference>
<dbReference type="HAMAP" id="MF_00476">
    <property type="entry name" value="NikR"/>
    <property type="match status" value="1"/>
</dbReference>
<dbReference type="PANTHER" id="PTHR34719:SF2">
    <property type="entry name" value="NICKEL-RESPONSIVE REGULATOR"/>
    <property type="match status" value="1"/>
</dbReference>
<dbReference type="InterPro" id="IPR027271">
    <property type="entry name" value="Acetolactate_synth/TF_NikR_C"/>
</dbReference>
<evidence type="ECO:0000256" key="5">
    <source>
        <dbReference type="ARBA" id="ARBA00023163"/>
    </source>
</evidence>
<feature type="binding site" evidence="6">
    <location>
        <position position="96"/>
    </location>
    <ligand>
        <name>Ni(2+)</name>
        <dbReference type="ChEBI" id="CHEBI:49786"/>
    </ligand>
</feature>
<proteinExistence type="inferred from homology"/>
<evidence type="ECO:0000256" key="4">
    <source>
        <dbReference type="ARBA" id="ARBA00023125"/>
    </source>
</evidence>
<dbReference type="InterPro" id="IPR014864">
    <property type="entry name" value="TF_NikR_Ni-bd_C"/>
</dbReference>
<evidence type="ECO:0000256" key="7">
    <source>
        <dbReference type="SAM" id="MobiDB-lite"/>
    </source>
</evidence>
<dbReference type="Pfam" id="PF08753">
    <property type="entry name" value="NikR_C"/>
    <property type="match status" value="1"/>
</dbReference>
<dbReference type="RefSeq" id="WP_121094744.1">
    <property type="nucleotide sequence ID" value="NZ_UIHC01000014.1"/>
</dbReference>
<dbReference type="InterPro" id="IPR013321">
    <property type="entry name" value="Arc_rbn_hlx_hlx"/>
</dbReference>
<dbReference type="InterPro" id="IPR010985">
    <property type="entry name" value="Ribbon_hlx_hlx"/>
</dbReference>
<evidence type="ECO:0000256" key="2">
    <source>
        <dbReference type="ARBA" id="ARBA00022723"/>
    </source>
</evidence>
<evidence type="ECO:0000256" key="6">
    <source>
        <dbReference type="HAMAP-Rule" id="MF_00476"/>
    </source>
</evidence>
<feature type="binding site" evidence="6">
    <location>
        <position position="90"/>
    </location>
    <ligand>
        <name>Ni(2+)</name>
        <dbReference type="ChEBI" id="CHEBI:49786"/>
    </ligand>
</feature>
<feature type="binding site" evidence="6">
    <location>
        <position position="88"/>
    </location>
    <ligand>
        <name>Ni(2+)</name>
        <dbReference type="ChEBI" id="CHEBI:49786"/>
    </ligand>
</feature>
<sequence length="157" mass="17495">MQRVTVTLPEGLCSELDAFTAARRYDNRSEAVRDLLRGALRDSAGAAQPDGQAMGVLSYVYDHHTRDLASRLMHHHHDHHALTVTTSHVHLDHDTCLETAILRGPAAALRAYADGVLGQRGVKHGNLFLIPIERHEHTHEHGHESTPHTHLHVKDSF</sequence>
<dbReference type="GO" id="GO:0003677">
    <property type="term" value="F:DNA binding"/>
    <property type="evidence" value="ECO:0007669"/>
    <property type="project" value="UniProtKB-KW"/>
</dbReference>
<dbReference type="SUPFAM" id="SSF55021">
    <property type="entry name" value="ACT-like"/>
    <property type="match status" value="1"/>
</dbReference>
<dbReference type="AlphaFoldDB" id="A0A3B0MLY3"/>
<comment type="similarity">
    <text evidence="6">Belongs to the transcriptional regulatory CopG/NikR family.</text>
</comment>
<dbReference type="SUPFAM" id="SSF47598">
    <property type="entry name" value="Ribbon-helix-helix"/>
    <property type="match status" value="1"/>
</dbReference>
<feature type="region of interest" description="Disordered" evidence="7">
    <location>
        <begin position="138"/>
        <end position="157"/>
    </location>
</feature>
<dbReference type="InterPro" id="IPR050192">
    <property type="entry name" value="CopG/NikR_regulator"/>
</dbReference>
<dbReference type="InterPro" id="IPR045865">
    <property type="entry name" value="ACT-like_dom_sf"/>
</dbReference>
<gene>
    <name evidence="9" type="primary">nikR</name>
    <name evidence="9" type="ORF">ROE7235_01788</name>
</gene>
<dbReference type="PANTHER" id="PTHR34719">
    <property type="entry name" value="NICKEL-RESPONSIVE REGULATOR"/>
    <property type="match status" value="1"/>
</dbReference>
<dbReference type="Gene3D" id="1.10.1220.10">
    <property type="entry name" value="Met repressor-like"/>
    <property type="match status" value="1"/>
</dbReference>
<evidence type="ECO:0000259" key="8">
    <source>
        <dbReference type="Pfam" id="PF08753"/>
    </source>
</evidence>
<feature type="binding site" evidence="6">
    <location>
        <position position="77"/>
    </location>
    <ligand>
        <name>Ni(2+)</name>
        <dbReference type="ChEBI" id="CHEBI:49786"/>
    </ligand>
</feature>
<dbReference type="GO" id="GO:0016151">
    <property type="term" value="F:nickel cation binding"/>
    <property type="evidence" value="ECO:0007669"/>
    <property type="project" value="UniProtKB-UniRule"/>
</dbReference>
<dbReference type="GO" id="GO:0003700">
    <property type="term" value="F:DNA-binding transcription factor activity"/>
    <property type="evidence" value="ECO:0007669"/>
    <property type="project" value="UniProtKB-UniRule"/>
</dbReference>
<dbReference type="Proteomes" id="UP000272908">
    <property type="component" value="Unassembled WGS sequence"/>
</dbReference>
<evidence type="ECO:0000256" key="1">
    <source>
        <dbReference type="ARBA" id="ARBA00022596"/>
    </source>
</evidence>
<comment type="function">
    <text evidence="6">Transcriptional regulator.</text>
</comment>
<accession>A0A3B0MLY3</accession>
<dbReference type="NCBIfam" id="NF003381">
    <property type="entry name" value="PRK04460.1"/>
    <property type="match status" value="1"/>
</dbReference>